<dbReference type="GO" id="GO:0003677">
    <property type="term" value="F:DNA binding"/>
    <property type="evidence" value="ECO:0007669"/>
    <property type="project" value="UniProtKB-KW"/>
</dbReference>
<keyword evidence="2" id="KW-0238">DNA-binding</keyword>
<dbReference type="InterPro" id="IPR052021">
    <property type="entry name" value="Type-I_RS_S_subunit"/>
</dbReference>
<keyword evidence="1" id="KW-0680">Restriction system</keyword>
<proteinExistence type="predicted"/>
<keyword evidence="4" id="KW-1185">Reference proteome</keyword>
<dbReference type="Gene3D" id="3.90.220.20">
    <property type="entry name" value="DNA methylase specificity domains"/>
    <property type="match status" value="1"/>
</dbReference>
<dbReference type="InterPro" id="IPR044946">
    <property type="entry name" value="Restrct_endonuc_typeI_TRD_sf"/>
</dbReference>
<sequence length="252" mass="26614">MEEQRRIVGLLDRAAEIRRRADAARAKARAIIPSLFLDMFGDPATNPKGWPVTTVGKLANVELRNGISPSKSGTVTGKVLTLSAITRGAFDAAAFKESLFAAPLAPEQSVSRSSFLICRGNGNPELVGRGTFPTADMPDTAFPDTIIALRGVSGELSPAYLSALWATDYMRRQIKAAAKTTNGTYKISQGGILSFELPLPPLPLQTAFAEQAQRLEATARALDTAAAKAEAMAAGLSAEVFGDSPNRGNSHG</sequence>
<name>A0A8B6M682_METTU</name>
<accession>A0A8B6M682</accession>
<dbReference type="PANTHER" id="PTHR30408:SF12">
    <property type="entry name" value="TYPE I RESTRICTION ENZYME MJAVIII SPECIFICITY SUBUNIT"/>
    <property type="match status" value="1"/>
</dbReference>
<evidence type="ECO:0000256" key="2">
    <source>
        <dbReference type="ARBA" id="ARBA00023125"/>
    </source>
</evidence>
<dbReference type="EMBL" id="CABFMQ020000079">
    <property type="protein sequence ID" value="VTZ50276.1"/>
    <property type="molecule type" value="Genomic_DNA"/>
</dbReference>
<protein>
    <recommendedName>
        <fullName evidence="5">Type I restriction modification DNA specificity domain-containing protein</fullName>
    </recommendedName>
</protein>
<evidence type="ECO:0000256" key="1">
    <source>
        <dbReference type="ARBA" id="ARBA00022747"/>
    </source>
</evidence>
<dbReference type="PANTHER" id="PTHR30408">
    <property type="entry name" value="TYPE-1 RESTRICTION ENZYME ECOKI SPECIFICITY PROTEIN"/>
    <property type="match status" value="1"/>
</dbReference>
<dbReference type="GO" id="GO:0009307">
    <property type="term" value="P:DNA restriction-modification system"/>
    <property type="evidence" value="ECO:0007669"/>
    <property type="project" value="UniProtKB-KW"/>
</dbReference>
<comment type="caution">
    <text evidence="3">The sequence shown here is derived from an EMBL/GenBank/DDBJ whole genome shotgun (WGS) entry which is preliminary data.</text>
</comment>
<evidence type="ECO:0000313" key="3">
    <source>
        <dbReference type="EMBL" id="VTZ50276.1"/>
    </source>
</evidence>
<evidence type="ECO:0008006" key="5">
    <source>
        <dbReference type="Google" id="ProtNLM"/>
    </source>
</evidence>
<evidence type="ECO:0000313" key="4">
    <source>
        <dbReference type="Proteomes" id="UP000485880"/>
    </source>
</evidence>
<dbReference type="Proteomes" id="UP000485880">
    <property type="component" value="Unassembled WGS sequence"/>
</dbReference>
<organism evidence="3 4">
    <name type="scientific">Methylocella tundrae</name>
    <dbReference type="NCBI Taxonomy" id="227605"/>
    <lineage>
        <taxon>Bacteria</taxon>
        <taxon>Pseudomonadati</taxon>
        <taxon>Pseudomonadota</taxon>
        <taxon>Alphaproteobacteria</taxon>
        <taxon>Hyphomicrobiales</taxon>
        <taxon>Beijerinckiaceae</taxon>
        <taxon>Methylocella</taxon>
    </lineage>
</organism>
<dbReference type="AlphaFoldDB" id="A0A8B6M682"/>
<dbReference type="SUPFAM" id="SSF116734">
    <property type="entry name" value="DNA methylase specificity domain"/>
    <property type="match status" value="1"/>
</dbReference>
<gene>
    <name evidence="3" type="ORF">MPC4_220006</name>
</gene>
<reference evidence="3 4" key="1">
    <citation type="submission" date="2019-05" db="EMBL/GenBank/DDBJ databases">
        <authorList>
            <person name="Farhan Ul Haque M."/>
        </authorList>
    </citation>
    <scope>NUCLEOTIDE SEQUENCE [LARGE SCALE GENOMIC DNA]</scope>
    <source>
        <strain evidence="3">2</strain>
    </source>
</reference>